<evidence type="ECO:0000313" key="4">
    <source>
        <dbReference type="Proteomes" id="UP000000390"/>
    </source>
</evidence>
<keyword evidence="1" id="KW-0812">Transmembrane</keyword>
<proteinExistence type="predicted"/>
<dbReference type="AlphaFoldDB" id="D8J6K2"/>
<dbReference type="EMBL" id="AOHV01000042">
    <property type="protein sequence ID" value="ELY34074.1"/>
    <property type="molecule type" value="Genomic_DNA"/>
</dbReference>
<evidence type="ECO:0000313" key="2">
    <source>
        <dbReference type="EMBL" id="ADJ13879.1"/>
    </source>
</evidence>
<dbReference type="GeneID" id="9418286"/>
<gene>
    <name evidence="2" type="ordered locus">HacjB3_02430</name>
    <name evidence="3" type="ORF">C497_16882</name>
</gene>
<dbReference type="eggNOG" id="arCOG06317">
    <property type="taxonomic scope" value="Archaea"/>
</dbReference>
<organism evidence="2 4">
    <name type="scientific">Halalkalicoccus jeotgali (strain DSM 18796 / CECT 7217 / JCM 14584 / KCTC 4019 / B3)</name>
    <dbReference type="NCBI Taxonomy" id="795797"/>
    <lineage>
        <taxon>Archaea</taxon>
        <taxon>Methanobacteriati</taxon>
        <taxon>Methanobacteriota</taxon>
        <taxon>Stenosarchaea group</taxon>
        <taxon>Halobacteria</taxon>
        <taxon>Halobacteriales</taxon>
        <taxon>Halococcaceae</taxon>
        <taxon>Halalkalicoccus</taxon>
    </lineage>
</organism>
<sequence>MANDADRNLADLARAALLGAVVGGGLVIVFIIAGWSRGDASDVAFSLSALVFGFGLTVWASTVLLSESLAGMHTTLDREWSAADTRRAMAVLTVLGAAGMVSASIMTILLGG</sequence>
<feature type="transmembrane region" description="Helical" evidence="1">
    <location>
        <begin position="88"/>
        <end position="110"/>
    </location>
</feature>
<dbReference type="HOGENOM" id="CLU_165230_0_0_2"/>
<dbReference type="Pfam" id="PF23930">
    <property type="entry name" value="DUF7268"/>
    <property type="match status" value="1"/>
</dbReference>
<dbReference type="Proteomes" id="UP000000390">
    <property type="component" value="Chromosome"/>
</dbReference>
<dbReference type="OrthoDB" id="329202at2157"/>
<dbReference type="Proteomes" id="UP000011645">
    <property type="component" value="Unassembled WGS sequence"/>
</dbReference>
<evidence type="ECO:0000313" key="3">
    <source>
        <dbReference type="EMBL" id="ELY34074.1"/>
    </source>
</evidence>
<dbReference type="KEGG" id="hje:HacjB3_02430"/>
<accession>D8J6K2</accession>
<reference evidence="3 5" key="2">
    <citation type="journal article" date="2014" name="PLoS Genet.">
        <title>Phylogenetically driven sequencing of extremely halophilic archaea reveals strategies for static and dynamic osmo-response.</title>
        <authorList>
            <person name="Becker E.A."/>
            <person name="Seitzer P.M."/>
            <person name="Tritt A."/>
            <person name="Larsen D."/>
            <person name="Krusor M."/>
            <person name="Yao A.I."/>
            <person name="Wu D."/>
            <person name="Madern D."/>
            <person name="Eisen J.A."/>
            <person name="Darling A.E."/>
            <person name="Facciotti M.T."/>
        </authorList>
    </citation>
    <scope>NUCLEOTIDE SEQUENCE [LARGE SCALE GENOMIC DNA]</scope>
    <source>
        <strain evidence="3">B3</strain>
        <strain evidence="5">DSM 18796 / CECT 7217 / JCM 14584 / KCTC 4019 / B3</strain>
    </source>
</reference>
<evidence type="ECO:0000256" key="1">
    <source>
        <dbReference type="SAM" id="Phobius"/>
    </source>
</evidence>
<keyword evidence="1" id="KW-1133">Transmembrane helix</keyword>
<protein>
    <submittedName>
        <fullName evidence="2">Uncharacterized protein</fullName>
    </submittedName>
</protein>
<dbReference type="EMBL" id="CP002062">
    <property type="protein sequence ID" value="ADJ13879.1"/>
    <property type="molecule type" value="Genomic_DNA"/>
</dbReference>
<dbReference type="PATRIC" id="fig|795797.18.peg.494"/>
<keyword evidence="5" id="KW-1185">Reference proteome</keyword>
<name>D8J6K2_HALJB</name>
<feature type="transmembrane region" description="Helical" evidence="1">
    <location>
        <begin position="47"/>
        <end position="67"/>
    </location>
</feature>
<dbReference type="RefSeq" id="WP_008418324.1">
    <property type="nucleotide sequence ID" value="NC_014297.1"/>
</dbReference>
<dbReference type="InterPro" id="IPR055692">
    <property type="entry name" value="DUF7268"/>
</dbReference>
<dbReference type="STRING" id="795797.HacjB3_02430"/>
<keyword evidence="1" id="KW-0472">Membrane</keyword>
<reference evidence="2 4" key="1">
    <citation type="journal article" date="2010" name="J. Bacteriol.">
        <title>Complete genome sequence of Halalkalicoccus jeotgali B3(T), an extremely halophilic archaeon.</title>
        <authorList>
            <person name="Roh S.W."/>
            <person name="Nam Y.D."/>
            <person name="Nam S.H."/>
            <person name="Choi S.H."/>
            <person name="Park H.S."/>
            <person name="Bae J.W."/>
        </authorList>
    </citation>
    <scope>NUCLEOTIDE SEQUENCE [LARGE SCALE GENOMIC DNA]</scope>
    <source>
        <strain evidence="2">B3</strain>
        <strain evidence="4">DSM 18796 / CECT 7217 / JCM 14584 / KCTC 4019 / B3</strain>
    </source>
</reference>
<evidence type="ECO:0000313" key="5">
    <source>
        <dbReference type="Proteomes" id="UP000011645"/>
    </source>
</evidence>
<feature type="transmembrane region" description="Helical" evidence="1">
    <location>
        <begin position="12"/>
        <end position="35"/>
    </location>
</feature>